<name>T1GZC3_MEGSC</name>
<evidence type="ECO:0000313" key="1">
    <source>
        <dbReference type="EnsemblMetazoa" id="MESCA009222-PA"/>
    </source>
</evidence>
<keyword evidence="2" id="KW-1185">Reference proteome</keyword>
<dbReference type="EMBL" id="CAQQ02198985">
    <property type="status" value="NOT_ANNOTATED_CDS"/>
    <property type="molecule type" value="Genomic_DNA"/>
</dbReference>
<reference evidence="1" key="2">
    <citation type="submission" date="2015-06" db="UniProtKB">
        <authorList>
            <consortium name="EnsemblMetazoa"/>
        </authorList>
    </citation>
    <scope>IDENTIFICATION</scope>
</reference>
<reference evidence="2" key="1">
    <citation type="submission" date="2013-02" db="EMBL/GenBank/DDBJ databases">
        <authorList>
            <person name="Hughes D."/>
        </authorList>
    </citation>
    <scope>NUCLEOTIDE SEQUENCE</scope>
    <source>
        <strain>Durham</strain>
        <strain evidence="2">NC isolate 2 -- Noor lab</strain>
    </source>
</reference>
<accession>T1GZC3</accession>
<organism evidence="1 2">
    <name type="scientific">Megaselia scalaris</name>
    <name type="common">Humpbacked fly</name>
    <name type="synonym">Phora scalaris</name>
    <dbReference type="NCBI Taxonomy" id="36166"/>
    <lineage>
        <taxon>Eukaryota</taxon>
        <taxon>Metazoa</taxon>
        <taxon>Ecdysozoa</taxon>
        <taxon>Arthropoda</taxon>
        <taxon>Hexapoda</taxon>
        <taxon>Insecta</taxon>
        <taxon>Pterygota</taxon>
        <taxon>Neoptera</taxon>
        <taxon>Endopterygota</taxon>
        <taxon>Diptera</taxon>
        <taxon>Brachycera</taxon>
        <taxon>Muscomorpha</taxon>
        <taxon>Platypezoidea</taxon>
        <taxon>Phoridae</taxon>
        <taxon>Megaseliini</taxon>
        <taxon>Megaselia</taxon>
    </lineage>
</organism>
<proteinExistence type="predicted"/>
<protein>
    <submittedName>
        <fullName evidence="1">Uncharacterized protein</fullName>
    </submittedName>
</protein>
<dbReference type="AlphaFoldDB" id="T1GZC3"/>
<sequence length="167" mass="19447">MISLVIQGFDLASLTWNWKICTRTTLTQLRSDWCRLLKNYQNRVDEAILDLCDDCHNTPHDVHHSLGINALKSQCIYHFQESTSIYQLFRDLKLLVKNWISLVHLGIMMTSNLKSIFFCLRQLEKNLPRETKLRPVKSLLGHNFTTSDKSIISSLMKEAFLSEDAYL</sequence>
<dbReference type="EMBL" id="CAQQ02198986">
    <property type="status" value="NOT_ANNOTATED_CDS"/>
    <property type="molecule type" value="Genomic_DNA"/>
</dbReference>
<evidence type="ECO:0000313" key="2">
    <source>
        <dbReference type="Proteomes" id="UP000015102"/>
    </source>
</evidence>
<dbReference type="HOGENOM" id="CLU_1596389_0_0_1"/>
<dbReference type="Proteomes" id="UP000015102">
    <property type="component" value="Unassembled WGS sequence"/>
</dbReference>
<dbReference type="EnsemblMetazoa" id="MESCA009222-RA">
    <property type="protein sequence ID" value="MESCA009222-PA"/>
    <property type="gene ID" value="MESCA009222"/>
</dbReference>